<sequence length="214" mass="22258">MTARETGVASDRPKAGMAFECADRPPTADLRRTLSLRWSLAGAVVLLLSLAAAPGIEGALGGALGLSMLGVASADARRYVVPDALSGGAFALGVIHAAAANPDSGLEAPLMALARAAFAAGLFLLVRIAYRRFRRRDGLGLGDVKLAGAAGAWLSLPMLPIAIEIAALAALAAYVVRQRKRSRLLRAAGRVPFGAFFAPAIWLGWVMDTIQQTL</sequence>
<keyword evidence="6" id="KW-1185">Reference proteome</keyword>
<dbReference type="GO" id="GO:0005886">
    <property type="term" value="C:plasma membrane"/>
    <property type="evidence" value="ECO:0007669"/>
    <property type="project" value="TreeGrafter"/>
</dbReference>
<feature type="domain" description="Prepilin type IV endopeptidase peptidase" evidence="4">
    <location>
        <begin position="67"/>
        <end position="172"/>
    </location>
</feature>
<keyword evidence="3" id="KW-0472">Membrane</keyword>
<dbReference type="InterPro" id="IPR014032">
    <property type="entry name" value="Peptidase_A24A_bac"/>
</dbReference>
<comment type="caution">
    <text evidence="5">The sequence shown here is derived from an EMBL/GenBank/DDBJ whole genome shotgun (WGS) entry which is preliminary data.</text>
</comment>
<dbReference type="InterPro" id="IPR000045">
    <property type="entry name" value="Prepilin_IV_endopep_pep"/>
</dbReference>
<dbReference type="GO" id="GO:0032259">
    <property type="term" value="P:methylation"/>
    <property type="evidence" value="ECO:0007669"/>
    <property type="project" value="UniProtKB-KW"/>
</dbReference>
<evidence type="ECO:0000313" key="5">
    <source>
        <dbReference type="EMBL" id="RBP04659.1"/>
    </source>
</evidence>
<dbReference type="GO" id="GO:0004190">
    <property type="term" value="F:aspartic-type endopeptidase activity"/>
    <property type="evidence" value="ECO:0007669"/>
    <property type="project" value="InterPro"/>
</dbReference>
<dbReference type="PANTHER" id="PTHR30487">
    <property type="entry name" value="TYPE 4 PREPILIN-LIKE PROTEINS LEADER PEPTIDE-PROCESSING ENZYME"/>
    <property type="match status" value="1"/>
</dbReference>
<dbReference type="Proteomes" id="UP000253529">
    <property type="component" value="Unassembled WGS sequence"/>
</dbReference>
<organism evidence="5 6">
    <name type="scientific">Roseiarcus fermentans</name>
    <dbReference type="NCBI Taxonomy" id="1473586"/>
    <lineage>
        <taxon>Bacteria</taxon>
        <taxon>Pseudomonadati</taxon>
        <taxon>Pseudomonadota</taxon>
        <taxon>Alphaproteobacteria</taxon>
        <taxon>Hyphomicrobiales</taxon>
        <taxon>Roseiarcaceae</taxon>
        <taxon>Roseiarcus</taxon>
    </lineage>
</organism>
<dbReference type="PRINTS" id="PR00864">
    <property type="entry name" value="PREPILNPTASE"/>
</dbReference>
<proteinExistence type="inferred from homology"/>
<keyword evidence="5" id="KW-0808">Transferase</keyword>
<feature type="transmembrane region" description="Helical" evidence="3">
    <location>
        <begin position="40"/>
        <end position="64"/>
    </location>
</feature>
<accession>A0A366ET13</accession>
<feature type="transmembrane region" description="Helical" evidence="3">
    <location>
        <begin position="112"/>
        <end position="130"/>
    </location>
</feature>
<evidence type="ECO:0000256" key="3">
    <source>
        <dbReference type="SAM" id="Phobius"/>
    </source>
</evidence>
<evidence type="ECO:0000256" key="2">
    <source>
        <dbReference type="RuleBase" id="RU003793"/>
    </source>
</evidence>
<keyword evidence="5" id="KW-0489">Methyltransferase</keyword>
<evidence type="ECO:0000256" key="1">
    <source>
        <dbReference type="ARBA" id="ARBA00005801"/>
    </source>
</evidence>
<evidence type="ECO:0000259" key="4">
    <source>
        <dbReference type="Pfam" id="PF01478"/>
    </source>
</evidence>
<protein>
    <submittedName>
        <fullName evidence="5">Leader peptidase (Prepilin peptidase)/N-methyltransferase</fullName>
    </submittedName>
</protein>
<dbReference type="EMBL" id="QNRK01000038">
    <property type="protein sequence ID" value="RBP04659.1"/>
    <property type="molecule type" value="Genomic_DNA"/>
</dbReference>
<dbReference type="GO" id="GO:0006465">
    <property type="term" value="P:signal peptide processing"/>
    <property type="evidence" value="ECO:0007669"/>
    <property type="project" value="TreeGrafter"/>
</dbReference>
<dbReference type="InterPro" id="IPR050882">
    <property type="entry name" value="Prepilin_peptidase/N-MTase"/>
</dbReference>
<keyword evidence="3" id="KW-0812">Transmembrane</keyword>
<gene>
    <name evidence="5" type="ORF">DFR50_13843</name>
</gene>
<dbReference type="Pfam" id="PF01478">
    <property type="entry name" value="Peptidase_A24"/>
    <property type="match status" value="1"/>
</dbReference>
<comment type="similarity">
    <text evidence="1 2">Belongs to the peptidase A24 family.</text>
</comment>
<name>A0A366ET13_9HYPH</name>
<dbReference type="GO" id="GO:0008168">
    <property type="term" value="F:methyltransferase activity"/>
    <property type="evidence" value="ECO:0007669"/>
    <property type="project" value="UniProtKB-KW"/>
</dbReference>
<keyword evidence="3" id="KW-1133">Transmembrane helix</keyword>
<feature type="transmembrane region" description="Helical" evidence="3">
    <location>
        <begin position="187"/>
        <end position="207"/>
    </location>
</feature>
<dbReference type="PANTHER" id="PTHR30487:SF0">
    <property type="entry name" value="PREPILIN LEADER PEPTIDASE_N-METHYLTRANSFERASE-RELATED"/>
    <property type="match status" value="1"/>
</dbReference>
<dbReference type="AlphaFoldDB" id="A0A366ET13"/>
<reference evidence="5 6" key="1">
    <citation type="submission" date="2018-06" db="EMBL/GenBank/DDBJ databases">
        <title>Genomic Encyclopedia of Type Strains, Phase IV (KMG-IV): sequencing the most valuable type-strain genomes for metagenomic binning, comparative biology and taxonomic classification.</title>
        <authorList>
            <person name="Goeker M."/>
        </authorList>
    </citation>
    <scope>NUCLEOTIDE SEQUENCE [LARGE SCALE GENOMIC DNA]</scope>
    <source>
        <strain evidence="5 6">DSM 24875</strain>
    </source>
</reference>
<evidence type="ECO:0000313" key="6">
    <source>
        <dbReference type="Proteomes" id="UP000253529"/>
    </source>
</evidence>
<dbReference type="Gene3D" id="1.20.120.1220">
    <property type="match status" value="1"/>
</dbReference>
<feature type="transmembrane region" description="Helical" evidence="3">
    <location>
        <begin position="150"/>
        <end position="175"/>
    </location>
</feature>